<evidence type="ECO:0000313" key="2">
    <source>
        <dbReference type="EMBL" id="VDN48550.1"/>
    </source>
</evidence>
<organism evidence="2 3">
    <name type="scientific">Petrocella atlantisensis</name>
    <dbReference type="NCBI Taxonomy" id="2173034"/>
    <lineage>
        <taxon>Bacteria</taxon>
        <taxon>Bacillati</taxon>
        <taxon>Bacillota</taxon>
        <taxon>Clostridia</taxon>
        <taxon>Lachnospirales</taxon>
        <taxon>Vallitaleaceae</taxon>
        <taxon>Petrocella</taxon>
    </lineage>
</organism>
<protein>
    <submittedName>
        <fullName evidence="2">Flagellar biosynthesis protein FlaG</fullName>
    </submittedName>
</protein>
<keyword evidence="3" id="KW-1185">Reference proteome</keyword>
<sequence length="138" mass="15512">MRIDSVGSANSVSTPQNVERVGRTESPAPIQPVKSSGSQNGLAVKQQERIHVEAEVAAIENTKEQEHQVIKAIEKANKHIRTYDRRLEFSIHDATKQIMVKVINTENDSVIREIPSEKVLDMVAHLWEISGILVDEHR</sequence>
<keyword evidence="2" id="KW-0969">Cilium</keyword>
<keyword evidence="2" id="KW-0966">Cell projection</keyword>
<accession>A0A3P7P4Q8</accession>
<dbReference type="PANTHER" id="PTHR37166:SF1">
    <property type="entry name" value="PROTEIN FLAG"/>
    <property type="match status" value="1"/>
</dbReference>
<proteinExistence type="predicted"/>
<dbReference type="Pfam" id="PF03646">
    <property type="entry name" value="FlaG"/>
    <property type="match status" value="1"/>
</dbReference>
<feature type="compositionally biased region" description="Polar residues" evidence="1">
    <location>
        <begin position="7"/>
        <end position="17"/>
    </location>
</feature>
<dbReference type="Gene3D" id="3.30.160.170">
    <property type="entry name" value="FlaG-like"/>
    <property type="match status" value="1"/>
</dbReference>
<dbReference type="RefSeq" id="WP_125137669.1">
    <property type="nucleotide sequence ID" value="NZ_LR130778.1"/>
</dbReference>
<evidence type="ECO:0000256" key="1">
    <source>
        <dbReference type="SAM" id="MobiDB-lite"/>
    </source>
</evidence>
<dbReference type="KEGG" id="cbar:PATL70BA_2648"/>
<dbReference type="EMBL" id="LR130778">
    <property type="protein sequence ID" value="VDN48550.1"/>
    <property type="molecule type" value="Genomic_DNA"/>
</dbReference>
<dbReference type="Proteomes" id="UP000279029">
    <property type="component" value="Chromosome"/>
</dbReference>
<evidence type="ECO:0000313" key="3">
    <source>
        <dbReference type="Proteomes" id="UP000279029"/>
    </source>
</evidence>
<feature type="region of interest" description="Disordered" evidence="1">
    <location>
        <begin position="1"/>
        <end position="45"/>
    </location>
</feature>
<reference evidence="2 3" key="1">
    <citation type="submission" date="2018-09" db="EMBL/GenBank/DDBJ databases">
        <authorList>
            <person name="Postec A."/>
        </authorList>
    </citation>
    <scope>NUCLEOTIDE SEQUENCE [LARGE SCALE GENOMIC DNA]</scope>
    <source>
        <strain evidence="2">70B-A</strain>
    </source>
</reference>
<name>A0A3P7P4Q8_9FIRM</name>
<keyword evidence="2" id="KW-0282">Flagellum</keyword>
<gene>
    <name evidence="2" type="ORF">PATL70BA_2648</name>
</gene>
<dbReference type="AlphaFoldDB" id="A0A3P7P4Q8"/>
<dbReference type="InterPro" id="IPR035924">
    <property type="entry name" value="FlaG-like_sf"/>
</dbReference>
<dbReference type="PANTHER" id="PTHR37166">
    <property type="entry name" value="PROTEIN FLAG"/>
    <property type="match status" value="1"/>
</dbReference>
<dbReference type="InterPro" id="IPR005186">
    <property type="entry name" value="FlaG"/>
</dbReference>
<dbReference type="OrthoDB" id="9799867at2"/>
<dbReference type="SUPFAM" id="SSF160214">
    <property type="entry name" value="FlaG-like"/>
    <property type="match status" value="1"/>
</dbReference>